<evidence type="ECO:0000256" key="3">
    <source>
        <dbReference type="SAM" id="MobiDB-lite"/>
    </source>
</evidence>
<dbReference type="AlphaFoldDB" id="A0A6I2UM11"/>
<dbReference type="SUPFAM" id="SSF118196">
    <property type="entry name" value="YaeB-like"/>
    <property type="match status" value="1"/>
</dbReference>
<dbReference type="NCBIfam" id="TIGR00104">
    <property type="entry name" value="tRNA_TsaA"/>
    <property type="match status" value="1"/>
</dbReference>
<dbReference type="EMBL" id="VUNR01000034">
    <property type="protein sequence ID" value="MSU09786.1"/>
    <property type="molecule type" value="Genomic_DNA"/>
</dbReference>
<evidence type="ECO:0000259" key="4">
    <source>
        <dbReference type="PROSITE" id="PS51668"/>
    </source>
</evidence>
<dbReference type="Pfam" id="PF18389">
    <property type="entry name" value="TrmO_C"/>
    <property type="match status" value="1"/>
</dbReference>
<dbReference type="InterPro" id="IPR036413">
    <property type="entry name" value="YaeB-like_sf"/>
</dbReference>
<dbReference type="Gene3D" id="2.40.30.70">
    <property type="entry name" value="YaeB-like"/>
    <property type="match status" value="1"/>
</dbReference>
<evidence type="ECO:0000256" key="2">
    <source>
        <dbReference type="ARBA" id="ARBA00033753"/>
    </source>
</evidence>
<dbReference type="InterPro" id="IPR023370">
    <property type="entry name" value="TrmO-like_N"/>
</dbReference>
<dbReference type="GeneID" id="96779734"/>
<dbReference type="PROSITE" id="PS51668">
    <property type="entry name" value="TSAA_2"/>
    <property type="match status" value="1"/>
</dbReference>
<dbReference type="Proteomes" id="UP000433181">
    <property type="component" value="Unassembled WGS sequence"/>
</dbReference>
<gene>
    <name evidence="5" type="primary">tsaA</name>
    <name evidence="5" type="ORF">FYJ84_12450</name>
</gene>
<keyword evidence="5" id="KW-0808">Transferase</keyword>
<dbReference type="GO" id="GO:0032259">
    <property type="term" value="P:methylation"/>
    <property type="evidence" value="ECO:0007669"/>
    <property type="project" value="UniProtKB-KW"/>
</dbReference>
<protein>
    <submittedName>
        <fullName evidence="5">tRNA (N6-threonylcarbamoyladenosine(37)-N6)-methyltransferase TrmO</fullName>
    </submittedName>
</protein>
<proteinExistence type="inferred from homology"/>
<dbReference type="InterPro" id="IPR040372">
    <property type="entry name" value="YaeB-like"/>
</dbReference>
<dbReference type="Pfam" id="PF01980">
    <property type="entry name" value="TrmO_N"/>
    <property type="match status" value="1"/>
</dbReference>
<name>A0A6I2UM11_9FIRM</name>
<dbReference type="PANTHER" id="PTHR12818:SF0">
    <property type="entry name" value="TRNA (ADENINE(37)-N6)-METHYLTRANSFERASE"/>
    <property type="match status" value="1"/>
</dbReference>
<comment type="similarity">
    <text evidence="2">Belongs to the tRNA methyltransferase O family.</text>
</comment>
<dbReference type="Gene3D" id="3.30.2310.10">
    <property type="entry name" value="YaeB-like"/>
    <property type="match status" value="1"/>
</dbReference>
<feature type="domain" description="TsaA-like" evidence="4">
    <location>
        <begin position="27"/>
        <end position="169"/>
    </location>
</feature>
<dbReference type="InterPro" id="IPR023368">
    <property type="entry name" value="UPF0066_cons_site"/>
</dbReference>
<keyword evidence="5" id="KW-0489">Methyltransferase</keyword>
<dbReference type="InterPro" id="IPR041369">
    <property type="entry name" value="TrmO_C"/>
</dbReference>
<keyword evidence="6" id="KW-1185">Reference proteome</keyword>
<keyword evidence="1" id="KW-0949">S-adenosyl-L-methionine</keyword>
<organism evidence="5 6">
    <name type="scientific">Anaerovibrio slackiae</name>
    <dbReference type="NCBI Taxonomy" id="2652309"/>
    <lineage>
        <taxon>Bacteria</taxon>
        <taxon>Bacillati</taxon>
        <taxon>Bacillota</taxon>
        <taxon>Negativicutes</taxon>
        <taxon>Selenomonadales</taxon>
        <taxon>Selenomonadaceae</taxon>
        <taxon>Anaerovibrio</taxon>
    </lineage>
</organism>
<dbReference type="RefSeq" id="WP_154407946.1">
    <property type="nucleotide sequence ID" value="NZ_VUNR01000034.1"/>
</dbReference>
<dbReference type="CDD" id="cd09281">
    <property type="entry name" value="UPF0066"/>
    <property type="match status" value="1"/>
</dbReference>
<dbReference type="GO" id="GO:0008168">
    <property type="term" value="F:methyltransferase activity"/>
    <property type="evidence" value="ECO:0007669"/>
    <property type="project" value="UniProtKB-KW"/>
</dbReference>
<reference evidence="5 6" key="1">
    <citation type="submission" date="2019-08" db="EMBL/GenBank/DDBJ databases">
        <title>In-depth cultivation of the pig gut microbiome towards novel bacterial diversity and tailored functional studies.</title>
        <authorList>
            <person name="Wylensek D."/>
            <person name="Hitch T.C.A."/>
            <person name="Clavel T."/>
        </authorList>
    </citation>
    <scope>NUCLEOTIDE SEQUENCE [LARGE SCALE GENOMIC DNA]</scope>
    <source>
        <strain evidence="5 6">WCA-693-APC-5D-A</strain>
    </source>
</reference>
<evidence type="ECO:0000313" key="5">
    <source>
        <dbReference type="EMBL" id="MSU09786.1"/>
    </source>
</evidence>
<dbReference type="InterPro" id="IPR036414">
    <property type="entry name" value="YaeB_N_sf"/>
</dbReference>
<dbReference type="PANTHER" id="PTHR12818">
    <property type="entry name" value="TRNA (ADENINE(37)-N6)-METHYLTRANSFERASE"/>
    <property type="match status" value="1"/>
</dbReference>
<comment type="caution">
    <text evidence="5">The sequence shown here is derived from an EMBL/GenBank/DDBJ whole genome shotgun (WGS) entry which is preliminary data.</text>
</comment>
<dbReference type="PROSITE" id="PS01318">
    <property type="entry name" value="TSAA_1"/>
    <property type="match status" value="1"/>
</dbReference>
<accession>A0A6I2UM11</accession>
<evidence type="ECO:0000256" key="1">
    <source>
        <dbReference type="ARBA" id="ARBA00022691"/>
    </source>
</evidence>
<sequence length="249" mass="27842">MNNNNTNNIYNSNNSKNNKGGSDSISMKVIARIRNDFPSKFGIPRQSGVVRELTGRIVFEPEYRNPDALRGIDGFDYLWLIWQFSEAVRDKWSPTVRPPILGGNTRMGVFATRSPFRPNAIGLSSVRLEGVELNTPEGPVLYVSGADLMDGTPIFDIKPYLAYADSHPEAAQGFRGEGWKRQLQVEIPDDLLAKVPEAKRAGLLGVLSNDPRPTYHDDEARIYGMPFGSQEIKFRVAKDKLIVVDVINF</sequence>
<feature type="region of interest" description="Disordered" evidence="3">
    <location>
        <begin position="1"/>
        <end position="23"/>
    </location>
</feature>
<evidence type="ECO:0000313" key="6">
    <source>
        <dbReference type="Proteomes" id="UP000433181"/>
    </source>
</evidence>